<accession>A0A1H7HIW9</accession>
<dbReference type="PANTHER" id="PTHR30433:SF3">
    <property type="entry name" value="MOTILITY PROTEIN A"/>
    <property type="match status" value="1"/>
</dbReference>
<feature type="domain" description="Motility protein A N-terminal" evidence="10">
    <location>
        <begin position="6"/>
        <end position="80"/>
    </location>
</feature>
<evidence type="ECO:0000256" key="8">
    <source>
        <dbReference type="SAM" id="Phobius"/>
    </source>
</evidence>
<dbReference type="Pfam" id="PF01618">
    <property type="entry name" value="MotA_ExbB"/>
    <property type="match status" value="1"/>
</dbReference>
<dbReference type="GO" id="GO:0005886">
    <property type="term" value="C:plasma membrane"/>
    <property type="evidence" value="ECO:0007669"/>
    <property type="project" value="UniProtKB-SubCell"/>
</dbReference>
<dbReference type="GO" id="GO:0071978">
    <property type="term" value="P:bacterial-type flagellum-dependent swarming motility"/>
    <property type="evidence" value="ECO:0007669"/>
    <property type="project" value="InterPro"/>
</dbReference>
<dbReference type="GO" id="GO:0006935">
    <property type="term" value="P:chemotaxis"/>
    <property type="evidence" value="ECO:0007669"/>
    <property type="project" value="InterPro"/>
</dbReference>
<evidence type="ECO:0000313" key="12">
    <source>
        <dbReference type="Proteomes" id="UP000199297"/>
    </source>
</evidence>
<gene>
    <name evidence="11" type="ORF">SAMN05216262_101463</name>
</gene>
<keyword evidence="7" id="KW-0813">Transport</keyword>
<dbReference type="InterPro" id="IPR046786">
    <property type="entry name" value="MotA_N"/>
</dbReference>
<evidence type="ECO:0000256" key="7">
    <source>
        <dbReference type="RuleBase" id="RU004057"/>
    </source>
</evidence>
<feature type="domain" description="MotA/TolQ/ExbB proton channel" evidence="9">
    <location>
        <begin position="102"/>
        <end position="221"/>
    </location>
</feature>
<protein>
    <submittedName>
        <fullName evidence="11">Chemotaxis protein MotA</fullName>
    </submittedName>
</protein>
<dbReference type="EMBL" id="FOBI01000001">
    <property type="protein sequence ID" value="SEK48185.1"/>
    <property type="molecule type" value="Genomic_DNA"/>
</dbReference>
<keyword evidence="4" id="KW-0283">Flagellar rotation</keyword>
<evidence type="ECO:0000259" key="10">
    <source>
        <dbReference type="Pfam" id="PF20560"/>
    </source>
</evidence>
<reference evidence="12" key="1">
    <citation type="submission" date="2016-10" db="EMBL/GenBank/DDBJ databases">
        <authorList>
            <person name="Varghese N."/>
            <person name="Submissions S."/>
        </authorList>
    </citation>
    <scope>NUCLEOTIDE SEQUENCE [LARGE SCALE GENOMIC DNA]</scope>
    <source>
        <strain evidence="12">CGMCC 1.9127</strain>
    </source>
</reference>
<dbReference type="Proteomes" id="UP000199297">
    <property type="component" value="Unassembled WGS sequence"/>
</dbReference>
<evidence type="ECO:0000256" key="3">
    <source>
        <dbReference type="ARBA" id="ARBA00022692"/>
    </source>
</evidence>
<keyword evidence="12" id="KW-1185">Reference proteome</keyword>
<evidence type="ECO:0000313" key="11">
    <source>
        <dbReference type="EMBL" id="SEK48185.1"/>
    </source>
</evidence>
<dbReference type="PANTHER" id="PTHR30433">
    <property type="entry name" value="CHEMOTAXIS PROTEIN MOTA"/>
    <property type="match status" value="1"/>
</dbReference>
<dbReference type="Pfam" id="PF20560">
    <property type="entry name" value="MotA_N"/>
    <property type="match status" value="1"/>
</dbReference>
<evidence type="ECO:0000256" key="4">
    <source>
        <dbReference type="ARBA" id="ARBA00022779"/>
    </source>
</evidence>
<dbReference type="InterPro" id="IPR002898">
    <property type="entry name" value="MotA_ExbB_proton_chnl"/>
</dbReference>
<keyword evidence="7" id="KW-0653">Protein transport</keyword>
<organism evidence="11 12">
    <name type="scientific">Colwellia chukchiensis</name>
    <dbReference type="NCBI Taxonomy" id="641665"/>
    <lineage>
        <taxon>Bacteria</taxon>
        <taxon>Pseudomonadati</taxon>
        <taxon>Pseudomonadota</taxon>
        <taxon>Gammaproteobacteria</taxon>
        <taxon>Alteromonadales</taxon>
        <taxon>Colwelliaceae</taxon>
        <taxon>Colwellia</taxon>
    </lineage>
</organism>
<keyword evidence="6 8" id="KW-0472">Membrane</keyword>
<comment type="similarity">
    <text evidence="7">Belongs to the exbB/tolQ family.</text>
</comment>
<evidence type="ECO:0000256" key="1">
    <source>
        <dbReference type="ARBA" id="ARBA00004651"/>
    </source>
</evidence>
<evidence type="ECO:0000259" key="9">
    <source>
        <dbReference type="Pfam" id="PF01618"/>
    </source>
</evidence>
<dbReference type="InterPro" id="IPR047055">
    <property type="entry name" value="MotA-like"/>
</dbReference>
<dbReference type="STRING" id="641665.GCA_002104455_00242"/>
<dbReference type="NCBIfam" id="NF006583">
    <property type="entry name" value="PRK09109.1"/>
    <property type="match status" value="1"/>
</dbReference>
<dbReference type="RefSeq" id="WP_085282432.1">
    <property type="nucleotide sequence ID" value="NZ_FOBI01000001.1"/>
</dbReference>
<keyword evidence="5 8" id="KW-1133">Transmembrane helix</keyword>
<keyword evidence="3 8" id="KW-0812">Transmembrane</keyword>
<keyword evidence="2" id="KW-1003">Cell membrane</keyword>
<dbReference type="OrthoDB" id="9806929at2"/>
<name>A0A1H7HIW9_9GAMM</name>
<evidence type="ECO:0000256" key="2">
    <source>
        <dbReference type="ARBA" id="ARBA00022475"/>
    </source>
</evidence>
<feature type="transmembrane region" description="Helical" evidence="8">
    <location>
        <begin position="152"/>
        <end position="171"/>
    </location>
</feature>
<evidence type="ECO:0000256" key="5">
    <source>
        <dbReference type="ARBA" id="ARBA00022989"/>
    </source>
</evidence>
<comment type="subcellular location">
    <subcellularLocation>
        <location evidence="1">Cell membrane</location>
        <topology evidence="1">Multi-pass membrane protein</topology>
    </subcellularLocation>
    <subcellularLocation>
        <location evidence="7">Membrane</location>
        <topology evidence="7">Multi-pass membrane protein</topology>
    </subcellularLocation>
</comment>
<sequence>MDKLSISGLIIALLAICLGFVIDGGAIGSLLELPAFIIVFGGTLGAVMLQSSSSQFLHAISLLKWLFFTPKYDVEQGINAIVQWAEKARESGFLALEHIAEEEQHDFFVNKGLNLLVDGAEVDNLRVSLELDLDLYREHNLRSAHVFESMGGYSPTIGILGAVLGLIHALSNLADPELLGQGIATAFVATIYGVGFANLIYLPIANKIKAIVHQQTMYREMMTEGLVAIALAENPHAIENKLSAFRLEQ</sequence>
<feature type="transmembrane region" description="Helical" evidence="8">
    <location>
        <begin position="183"/>
        <end position="204"/>
    </location>
</feature>
<evidence type="ECO:0000256" key="6">
    <source>
        <dbReference type="ARBA" id="ARBA00023136"/>
    </source>
</evidence>
<proteinExistence type="inferred from homology"/>
<feature type="transmembrane region" description="Helical" evidence="8">
    <location>
        <begin position="29"/>
        <end position="49"/>
    </location>
</feature>
<dbReference type="GO" id="GO:0015031">
    <property type="term" value="P:protein transport"/>
    <property type="evidence" value="ECO:0007669"/>
    <property type="project" value="UniProtKB-KW"/>
</dbReference>
<dbReference type="AlphaFoldDB" id="A0A1H7HIW9"/>